<comment type="caution">
    <text evidence="4">The sequence shown here is derived from an EMBL/GenBank/DDBJ whole genome shotgun (WGS) entry which is preliminary data.</text>
</comment>
<name>A0AAN7IRW5_QUERU</name>
<dbReference type="InterPro" id="IPR050466">
    <property type="entry name" value="Carboxylest/Gibb_receptor"/>
</dbReference>
<proteinExistence type="inferred from homology"/>
<gene>
    <name evidence="4" type="ORF">RGQ29_024068</name>
</gene>
<comment type="similarity">
    <text evidence="1">Belongs to the 'GDXG' lipolytic enzyme family.</text>
</comment>
<feature type="domain" description="Alpha/beta hydrolase fold-3" evidence="3">
    <location>
        <begin position="89"/>
        <end position="309"/>
    </location>
</feature>
<evidence type="ECO:0000256" key="1">
    <source>
        <dbReference type="ARBA" id="ARBA00010515"/>
    </source>
</evidence>
<dbReference type="InterPro" id="IPR029058">
    <property type="entry name" value="AB_hydrolase_fold"/>
</dbReference>
<accession>A0AAN7IRW5</accession>
<evidence type="ECO:0000256" key="2">
    <source>
        <dbReference type="SAM" id="MobiDB-lite"/>
    </source>
</evidence>
<dbReference type="AlphaFoldDB" id="A0AAN7IRW5"/>
<dbReference type="PANTHER" id="PTHR23024">
    <property type="entry name" value="ARYLACETAMIDE DEACETYLASE"/>
    <property type="match status" value="1"/>
</dbReference>
<evidence type="ECO:0000313" key="4">
    <source>
        <dbReference type="EMBL" id="KAK4587199.1"/>
    </source>
</evidence>
<dbReference type="GO" id="GO:0016787">
    <property type="term" value="F:hydrolase activity"/>
    <property type="evidence" value="ECO:0007669"/>
    <property type="project" value="InterPro"/>
</dbReference>
<keyword evidence="5" id="KW-1185">Reference proteome</keyword>
<feature type="region of interest" description="Disordered" evidence="2">
    <location>
        <begin position="40"/>
        <end position="62"/>
    </location>
</feature>
<dbReference type="Proteomes" id="UP001324115">
    <property type="component" value="Unassembled WGS sequence"/>
</dbReference>
<dbReference type="Gene3D" id="3.40.50.1820">
    <property type="entry name" value="alpha/beta hydrolase"/>
    <property type="match status" value="1"/>
</dbReference>
<organism evidence="4 5">
    <name type="scientific">Quercus rubra</name>
    <name type="common">Northern red oak</name>
    <name type="synonym">Quercus borealis</name>
    <dbReference type="NCBI Taxonomy" id="3512"/>
    <lineage>
        <taxon>Eukaryota</taxon>
        <taxon>Viridiplantae</taxon>
        <taxon>Streptophyta</taxon>
        <taxon>Embryophyta</taxon>
        <taxon>Tracheophyta</taxon>
        <taxon>Spermatophyta</taxon>
        <taxon>Magnoliopsida</taxon>
        <taxon>eudicotyledons</taxon>
        <taxon>Gunneridae</taxon>
        <taxon>Pentapetalae</taxon>
        <taxon>rosids</taxon>
        <taxon>fabids</taxon>
        <taxon>Fagales</taxon>
        <taxon>Fagaceae</taxon>
        <taxon>Quercus</taxon>
    </lineage>
</organism>
<protein>
    <recommendedName>
        <fullName evidence="3">Alpha/beta hydrolase fold-3 domain-containing protein</fullName>
    </recommendedName>
</protein>
<evidence type="ECO:0000259" key="3">
    <source>
        <dbReference type="Pfam" id="PF07859"/>
    </source>
</evidence>
<dbReference type="InterPro" id="IPR013094">
    <property type="entry name" value="AB_hydrolase_3"/>
</dbReference>
<sequence length="330" mass="36034">MDFVALTDISTASTTKEVATELLPLIRVYTDGSVERLFGSPIVPPSPDQDPETGVSSNDITISENPSISARLYLPKLTPHNQNQKFPILVYFHGGAFCVESAFSLFSHRYLNSIVSQANVVAVSVEYRLAPEHPLPACYEDCWAALQWVASHPAGKGKEPWLINHGDFERIYIGGDSSGANTAHNLALRGGTESLPGGVKIFGAFLSQPYFWGSKPIGSESKEGHEKSLTSLIWSLVHPSATGGIDSPLFNPFGPGAPSLAGLACDKLLVCVAEKDMLRERGVWYCDEVKKSGWKGEVFEVKGEDHAFHFFNFETENAKAMIKRLASFLK</sequence>
<evidence type="ECO:0000313" key="5">
    <source>
        <dbReference type="Proteomes" id="UP001324115"/>
    </source>
</evidence>
<dbReference type="Pfam" id="PF07859">
    <property type="entry name" value="Abhydrolase_3"/>
    <property type="match status" value="1"/>
</dbReference>
<dbReference type="SUPFAM" id="SSF53474">
    <property type="entry name" value="alpha/beta-Hydrolases"/>
    <property type="match status" value="1"/>
</dbReference>
<reference evidence="4 5" key="1">
    <citation type="journal article" date="2023" name="G3 (Bethesda)">
        <title>A haplotype-resolved chromosome-scale genome for Quercus rubra L. provides insights into the genetics of adaptive traits for red oak species.</title>
        <authorList>
            <person name="Kapoor B."/>
            <person name="Jenkins J."/>
            <person name="Schmutz J."/>
            <person name="Zhebentyayeva T."/>
            <person name="Kuelheim C."/>
            <person name="Coggeshall M."/>
            <person name="Heim C."/>
            <person name="Lasky J.R."/>
            <person name="Leites L."/>
            <person name="Islam-Faridi N."/>
            <person name="Romero-Severson J."/>
            <person name="DeLeo V.L."/>
            <person name="Lucas S.M."/>
            <person name="Lazic D."/>
            <person name="Gailing O."/>
            <person name="Carlson J."/>
            <person name="Staton M."/>
        </authorList>
    </citation>
    <scope>NUCLEOTIDE SEQUENCE [LARGE SCALE GENOMIC DNA]</scope>
    <source>
        <strain evidence="4">Pseudo-F2</strain>
    </source>
</reference>
<dbReference type="PANTHER" id="PTHR23024:SF551">
    <property type="entry name" value="2-HYDROXYISOFLAVANONE DEHYDRATASE-LIKE"/>
    <property type="match status" value="1"/>
</dbReference>
<dbReference type="EMBL" id="JAXUIC010000006">
    <property type="protein sequence ID" value="KAK4587199.1"/>
    <property type="molecule type" value="Genomic_DNA"/>
</dbReference>